<dbReference type="OrthoDB" id="548295at2759"/>
<gene>
    <name evidence="3" type="ORF">g.17221</name>
</gene>
<dbReference type="InterPro" id="IPR001202">
    <property type="entry name" value="WW_dom"/>
</dbReference>
<accession>A0A1E1VXE2</accession>
<evidence type="ECO:0000259" key="2">
    <source>
        <dbReference type="PROSITE" id="PS50020"/>
    </source>
</evidence>
<proteinExistence type="predicted"/>
<protein>
    <recommendedName>
        <fullName evidence="2">WW domain-containing protein</fullName>
    </recommendedName>
</protein>
<feature type="compositionally biased region" description="Low complexity" evidence="1">
    <location>
        <begin position="210"/>
        <end position="221"/>
    </location>
</feature>
<dbReference type="SUPFAM" id="SSF51045">
    <property type="entry name" value="WW domain"/>
    <property type="match status" value="1"/>
</dbReference>
<dbReference type="SMART" id="SM00456">
    <property type="entry name" value="WW"/>
    <property type="match status" value="1"/>
</dbReference>
<feature type="compositionally biased region" description="Basic and acidic residues" evidence="1">
    <location>
        <begin position="69"/>
        <end position="84"/>
    </location>
</feature>
<organism evidence="3">
    <name type="scientific">Pectinophora gossypiella</name>
    <name type="common">Cotton pink bollworm</name>
    <name type="synonym">Depressaria gossypiella</name>
    <dbReference type="NCBI Taxonomy" id="13191"/>
    <lineage>
        <taxon>Eukaryota</taxon>
        <taxon>Metazoa</taxon>
        <taxon>Ecdysozoa</taxon>
        <taxon>Arthropoda</taxon>
        <taxon>Hexapoda</taxon>
        <taxon>Insecta</taxon>
        <taxon>Pterygota</taxon>
        <taxon>Neoptera</taxon>
        <taxon>Endopterygota</taxon>
        <taxon>Lepidoptera</taxon>
        <taxon>Glossata</taxon>
        <taxon>Ditrysia</taxon>
        <taxon>Gelechioidea</taxon>
        <taxon>Gelechiidae</taxon>
        <taxon>Apatetrinae</taxon>
        <taxon>Pectinophora</taxon>
    </lineage>
</organism>
<dbReference type="InterPro" id="IPR036020">
    <property type="entry name" value="WW_dom_sf"/>
</dbReference>
<feature type="region of interest" description="Disordered" evidence="1">
    <location>
        <begin position="69"/>
        <end position="221"/>
    </location>
</feature>
<feature type="non-terminal residue" evidence="3">
    <location>
        <position position="276"/>
    </location>
</feature>
<feature type="compositionally biased region" description="Polar residues" evidence="1">
    <location>
        <begin position="198"/>
        <end position="209"/>
    </location>
</feature>
<feature type="domain" description="WW" evidence="2">
    <location>
        <begin position="9"/>
        <end position="44"/>
    </location>
</feature>
<dbReference type="EMBL" id="GDQN01011658">
    <property type="protein sequence ID" value="JAT79396.1"/>
    <property type="molecule type" value="Transcribed_RNA"/>
</dbReference>
<sequence>MNSDKNEGEKLPDGWMLCTSKSNPGRKYYFNKKTGKSSWTVPVAEDKSCKKEQWKLRCKKYKKYFQEKRKAEVAEVKGLKRKSDGNQNSPTKKRQKQETTPENHKHELQKKPSPQKPSTESPGRKPEETNRNNTTVTPTLKKNVANTRLSQLRDQLNSEVQVPRQNDTEISPSKNKLKISPKTPQKDVKLQKLDIKSPNLNESKTSTAQSPSSDSIHSIPSPSQFFAANKIISSMKAQLPEKFCNKSKPKDTFADIEEGICNQITEYPFMKHPATP</sequence>
<dbReference type="PROSITE" id="PS50020">
    <property type="entry name" value="WW_DOMAIN_2"/>
    <property type="match status" value="1"/>
</dbReference>
<evidence type="ECO:0000313" key="3">
    <source>
        <dbReference type="EMBL" id="JAT79396.1"/>
    </source>
</evidence>
<dbReference type="Gene3D" id="2.20.70.10">
    <property type="match status" value="1"/>
</dbReference>
<dbReference type="Pfam" id="PF00397">
    <property type="entry name" value="WW"/>
    <property type="match status" value="1"/>
</dbReference>
<reference evidence="3" key="1">
    <citation type="submission" date="2015-09" db="EMBL/GenBank/DDBJ databases">
        <title>De novo assembly of Pectinophora gossypiella (Pink Bollworm) gut transcriptome.</title>
        <authorList>
            <person name="Tassone E.E."/>
        </authorList>
    </citation>
    <scope>NUCLEOTIDE SEQUENCE</scope>
</reference>
<feature type="compositionally biased region" description="Polar residues" evidence="1">
    <location>
        <begin position="131"/>
        <end position="174"/>
    </location>
</feature>
<dbReference type="CDD" id="cd00201">
    <property type="entry name" value="WW"/>
    <property type="match status" value="1"/>
</dbReference>
<evidence type="ECO:0000256" key="1">
    <source>
        <dbReference type="SAM" id="MobiDB-lite"/>
    </source>
</evidence>
<feature type="compositionally biased region" description="Basic and acidic residues" evidence="1">
    <location>
        <begin position="184"/>
        <end position="195"/>
    </location>
</feature>
<name>A0A1E1VXE2_PECGO</name>
<feature type="compositionally biased region" description="Basic and acidic residues" evidence="1">
    <location>
        <begin position="96"/>
        <end position="110"/>
    </location>
</feature>
<dbReference type="AlphaFoldDB" id="A0A1E1VXE2"/>